<protein>
    <recommendedName>
        <fullName evidence="2">protein acetyllysine N-acetyltransferase</fullName>
        <ecNumber evidence="2">2.3.1.286</ecNumber>
    </recommendedName>
    <alternativeName>
        <fullName evidence="10">Regulatory protein SIR2 homolog 7</fullName>
    </alternativeName>
    <alternativeName>
        <fullName evidence="9">SIR2-like protein 7</fullName>
    </alternativeName>
</protein>
<feature type="binding site" evidence="11">
    <location>
        <position position="124"/>
    </location>
    <ligand>
        <name>Zn(2+)</name>
        <dbReference type="ChEBI" id="CHEBI:29105"/>
    </ligand>
</feature>
<proteinExistence type="inferred from homology"/>
<keyword evidence="5 11" id="KW-0479">Metal-binding</keyword>
<gene>
    <name evidence="13" type="ORF">MICPUCDRAFT_4814</name>
</gene>
<dbReference type="Gene3D" id="3.40.50.1220">
    <property type="entry name" value="TPP-binding domain"/>
    <property type="match status" value="1"/>
</dbReference>
<evidence type="ECO:0000313" key="13">
    <source>
        <dbReference type="EMBL" id="EEH53188.1"/>
    </source>
</evidence>
<dbReference type="GO" id="GO:0017136">
    <property type="term" value="F:histone deacetylase activity, NAD-dependent"/>
    <property type="evidence" value="ECO:0007669"/>
    <property type="project" value="TreeGrafter"/>
</dbReference>
<evidence type="ECO:0000256" key="3">
    <source>
        <dbReference type="ARBA" id="ARBA00022553"/>
    </source>
</evidence>
<evidence type="ECO:0000256" key="4">
    <source>
        <dbReference type="ARBA" id="ARBA00022679"/>
    </source>
</evidence>
<dbReference type="GeneID" id="9688039"/>
<dbReference type="EMBL" id="GG663746">
    <property type="protein sequence ID" value="EEH53188.1"/>
    <property type="molecule type" value="Genomic_DNA"/>
</dbReference>
<feature type="binding site" evidence="11">
    <location>
        <position position="164"/>
    </location>
    <ligand>
        <name>Zn(2+)</name>
        <dbReference type="ChEBI" id="CHEBI:29105"/>
    </ligand>
</feature>
<feature type="non-terminal residue" evidence="13">
    <location>
        <position position="260"/>
    </location>
</feature>
<comment type="similarity">
    <text evidence="8">Belongs to the sirtuin family. Class IV subfamily.</text>
</comment>
<evidence type="ECO:0000313" key="14">
    <source>
        <dbReference type="Proteomes" id="UP000001876"/>
    </source>
</evidence>
<dbReference type="eggNOG" id="KOG1905">
    <property type="taxonomic scope" value="Eukaryota"/>
</dbReference>
<accession>C1N3F2</accession>
<dbReference type="STRING" id="564608.C1N3F2"/>
<dbReference type="KEGG" id="mpp:MICPUCDRAFT_4814"/>
<dbReference type="PANTHER" id="PTHR11085">
    <property type="entry name" value="NAD-DEPENDENT PROTEIN DEACYLASE SIRTUIN-5, MITOCHONDRIAL-RELATED"/>
    <property type="match status" value="1"/>
</dbReference>
<reference evidence="13 14" key="1">
    <citation type="journal article" date="2009" name="Science">
        <title>Green evolution and dynamic adaptations revealed by genomes of the marine picoeukaryotes Micromonas.</title>
        <authorList>
            <person name="Worden A.Z."/>
            <person name="Lee J.H."/>
            <person name="Mock T."/>
            <person name="Rouze P."/>
            <person name="Simmons M.P."/>
            <person name="Aerts A.L."/>
            <person name="Allen A.E."/>
            <person name="Cuvelier M.L."/>
            <person name="Derelle E."/>
            <person name="Everett M.V."/>
            <person name="Foulon E."/>
            <person name="Grimwood J."/>
            <person name="Gundlach H."/>
            <person name="Henrissat B."/>
            <person name="Napoli C."/>
            <person name="McDonald S.M."/>
            <person name="Parker M.S."/>
            <person name="Rombauts S."/>
            <person name="Salamov A."/>
            <person name="Von Dassow P."/>
            <person name="Badger J.H."/>
            <person name="Coutinho P.M."/>
            <person name="Demir E."/>
            <person name="Dubchak I."/>
            <person name="Gentemann C."/>
            <person name="Eikrem W."/>
            <person name="Gready J.E."/>
            <person name="John U."/>
            <person name="Lanier W."/>
            <person name="Lindquist E.A."/>
            <person name="Lucas S."/>
            <person name="Mayer K.F."/>
            <person name="Moreau H."/>
            <person name="Not F."/>
            <person name="Otillar R."/>
            <person name="Panaud O."/>
            <person name="Pangilinan J."/>
            <person name="Paulsen I."/>
            <person name="Piegu B."/>
            <person name="Poliakov A."/>
            <person name="Robbens S."/>
            <person name="Schmutz J."/>
            <person name="Toulza E."/>
            <person name="Wyss T."/>
            <person name="Zelensky A."/>
            <person name="Zhou K."/>
            <person name="Armbrust E.V."/>
            <person name="Bhattacharya D."/>
            <person name="Goodenough U.W."/>
            <person name="Van de Peer Y."/>
            <person name="Grigoriev I.V."/>
        </authorList>
    </citation>
    <scope>NUCLEOTIDE SEQUENCE [LARGE SCALE GENOMIC DNA]</scope>
    <source>
        <strain evidence="13 14">CCMP1545</strain>
    </source>
</reference>
<dbReference type="FunFam" id="3.40.50.1220:FF:000038">
    <property type="entry name" value="NAD-dependent protein deacetylase sirtuin-6 isoform X2"/>
    <property type="match status" value="1"/>
</dbReference>
<keyword evidence="3" id="KW-0597">Phosphoprotein</keyword>
<dbReference type="PANTHER" id="PTHR11085:SF1">
    <property type="entry name" value="NAD-DEPENDENT PROTEIN DEACETYLASE SIRTUIN-7"/>
    <property type="match status" value="1"/>
</dbReference>
<dbReference type="InterPro" id="IPR026590">
    <property type="entry name" value="Ssirtuin_cat_dom"/>
</dbReference>
<dbReference type="InterPro" id="IPR050134">
    <property type="entry name" value="NAD-dep_sirtuin_deacylases"/>
</dbReference>
<dbReference type="GO" id="GO:0046872">
    <property type="term" value="F:metal ion binding"/>
    <property type="evidence" value="ECO:0007669"/>
    <property type="project" value="UniProtKB-KW"/>
</dbReference>
<dbReference type="PROSITE" id="PS50305">
    <property type="entry name" value="SIRTUIN"/>
    <property type="match status" value="1"/>
</dbReference>
<sequence>ETHDAPDALEEKLKRLIDLVRRAASRDGGGVVIHTGAGVSTAAGVPDFRGPSGVWTMRDVGVDVAVPKFERVVPTKAHMAIAALVRAGVVKRVVTQNVDGLHARSGCDDDKVSRLHGCVYEETCVNERCEKFEFRVKRAFDVTAGKLSEGRMHRHRTGRACDACGEELRDTIVHFGERLHPPTLLAATRASADAALSVVVGTSLKVPPASTLPGKSRNRVICNLQWTRYDATAAMKIHARADEAMTRLCEGLGVEVPEYD</sequence>
<dbReference type="GO" id="GO:0070403">
    <property type="term" value="F:NAD+ binding"/>
    <property type="evidence" value="ECO:0007669"/>
    <property type="project" value="InterPro"/>
</dbReference>
<feature type="binding site" evidence="11">
    <location>
        <position position="129"/>
    </location>
    <ligand>
        <name>Zn(2+)</name>
        <dbReference type="ChEBI" id="CHEBI:29105"/>
    </ligand>
</feature>
<keyword evidence="7" id="KW-0520">NAD</keyword>
<evidence type="ECO:0000256" key="7">
    <source>
        <dbReference type="ARBA" id="ARBA00023027"/>
    </source>
</evidence>
<dbReference type="Proteomes" id="UP000001876">
    <property type="component" value="Unassembled WGS sequence"/>
</dbReference>
<dbReference type="GO" id="GO:0005634">
    <property type="term" value="C:nucleus"/>
    <property type="evidence" value="ECO:0007669"/>
    <property type="project" value="TreeGrafter"/>
</dbReference>
<evidence type="ECO:0000256" key="5">
    <source>
        <dbReference type="ARBA" id="ARBA00022723"/>
    </source>
</evidence>
<dbReference type="OrthoDB" id="424302at2759"/>
<evidence type="ECO:0000256" key="10">
    <source>
        <dbReference type="ARBA" id="ARBA00043038"/>
    </source>
</evidence>
<keyword evidence="4" id="KW-0808">Transferase</keyword>
<dbReference type="OMA" id="HRHTTGR"/>
<keyword evidence="6 11" id="KW-0862">Zinc</keyword>
<organism evidence="14">
    <name type="scientific">Micromonas pusilla (strain CCMP1545)</name>
    <name type="common">Picoplanktonic green alga</name>
    <dbReference type="NCBI Taxonomy" id="564608"/>
    <lineage>
        <taxon>Eukaryota</taxon>
        <taxon>Viridiplantae</taxon>
        <taxon>Chlorophyta</taxon>
        <taxon>Mamiellophyceae</taxon>
        <taxon>Mamiellales</taxon>
        <taxon>Mamiellaceae</taxon>
        <taxon>Micromonas</taxon>
    </lineage>
</organism>
<feature type="domain" description="Deacetylase sirtuin-type" evidence="12">
    <location>
        <begin position="6"/>
        <end position="255"/>
    </location>
</feature>
<dbReference type="SUPFAM" id="SSF52467">
    <property type="entry name" value="DHS-like NAD/FAD-binding domain"/>
    <property type="match status" value="1"/>
</dbReference>
<evidence type="ECO:0000256" key="1">
    <source>
        <dbReference type="ARBA" id="ARBA00001947"/>
    </source>
</evidence>
<dbReference type="EC" id="2.3.1.286" evidence="2"/>
<feature type="binding site" evidence="11">
    <location>
        <position position="161"/>
    </location>
    <ligand>
        <name>Zn(2+)</name>
        <dbReference type="ChEBI" id="CHEBI:29105"/>
    </ligand>
</feature>
<evidence type="ECO:0000256" key="2">
    <source>
        <dbReference type="ARBA" id="ARBA00012928"/>
    </source>
</evidence>
<dbReference type="AlphaFoldDB" id="C1N3F2"/>
<dbReference type="Pfam" id="PF02146">
    <property type="entry name" value="SIR2"/>
    <property type="match status" value="1"/>
</dbReference>
<keyword evidence="14" id="KW-1185">Reference proteome</keyword>
<feature type="non-terminal residue" evidence="13">
    <location>
        <position position="1"/>
    </location>
</feature>
<evidence type="ECO:0000256" key="6">
    <source>
        <dbReference type="ARBA" id="ARBA00022833"/>
    </source>
</evidence>
<evidence type="ECO:0000259" key="12">
    <source>
        <dbReference type="PROSITE" id="PS50305"/>
    </source>
</evidence>
<dbReference type="InterPro" id="IPR003000">
    <property type="entry name" value="Sirtuin"/>
</dbReference>
<dbReference type="RefSeq" id="XP_003062369.1">
    <property type="nucleotide sequence ID" value="XM_003062323.1"/>
</dbReference>
<feature type="active site" description="Proton acceptor" evidence="11">
    <location>
        <position position="116"/>
    </location>
</feature>
<dbReference type="InterPro" id="IPR029035">
    <property type="entry name" value="DHS-like_NAD/FAD-binding_dom"/>
</dbReference>
<evidence type="ECO:0000256" key="8">
    <source>
        <dbReference type="ARBA" id="ARBA00038170"/>
    </source>
</evidence>
<comment type="cofactor">
    <cofactor evidence="1">
        <name>Zn(2+)</name>
        <dbReference type="ChEBI" id="CHEBI:29105"/>
    </cofactor>
</comment>
<dbReference type="Gene3D" id="2.20.28.200">
    <property type="match status" value="1"/>
</dbReference>
<name>C1N3F2_MICPC</name>
<evidence type="ECO:0000256" key="11">
    <source>
        <dbReference type="PROSITE-ProRule" id="PRU00236"/>
    </source>
</evidence>
<evidence type="ECO:0000256" key="9">
    <source>
        <dbReference type="ARBA" id="ARBA00041832"/>
    </source>
</evidence>